<keyword evidence="2" id="KW-1185">Reference proteome</keyword>
<sequence length="208" mass="23719">MPESSDKPSTQSSSNQFHAAELDRAIDCLLLAEKSHRYGEPEVNHSSHFESGANFPELAKNLIQEHMEQLSVSQTSYCSSSRMCTSDIDRENRVSQVKMIKLKIEVQFVNVYFDTGNLSAVSGKSIDALKTMLVDCCHQYRRIGKQQRNLLNWKYWNALNNKDIIIAYVKVRPFLLDRSMSVQITLAILKPDVQRVAAYRRVCGLMSL</sequence>
<organism evidence="3">
    <name type="scientific">Echinostoma caproni</name>
    <dbReference type="NCBI Taxonomy" id="27848"/>
    <lineage>
        <taxon>Eukaryota</taxon>
        <taxon>Metazoa</taxon>
        <taxon>Spiralia</taxon>
        <taxon>Lophotrochozoa</taxon>
        <taxon>Platyhelminthes</taxon>
        <taxon>Trematoda</taxon>
        <taxon>Digenea</taxon>
        <taxon>Plagiorchiida</taxon>
        <taxon>Echinostomata</taxon>
        <taxon>Echinostomatoidea</taxon>
        <taxon>Echinostomatidae</taxon>
        <taxon>Echinostoma</taxon>
    </lineage>
</organism>
<reference evidence="1 2" key="2">
    <citation type="submission" date="2018-11" db="EMBL/GenBank/DDBJ databases">
        <authorList>
            <consortium name="Pathogen Informatics"/>
        </authorList>
    </citation>
    <scope>NUCLEOTIDE SEQUENCE [LARGE SCALE GENOMIC DNA]</scope>
    <source>
        <strain evidence="1 2">Egypt</strain>
    </source>
</reference>
<evidence type="ECO:0000313" key="2">
    <source>
        <dbReference type="Proteomes" id="UP000272942"/>
    </source>
</evidence>
<dbReference type="AlphaFoldDB" id="A0A183APX0"/>
<gene>
    <name evidence="1" type="ORF">ECPE_LOCUS9005</name>
</gene>
<reference evidence="3" key="1">
    <citation type="submission" date="2016-06" db="UniProtKB">
        <authorList>
            <consortium name="WormBaseParasite"/>
        </authorList>
    </citation>
    <scope>IDENTIFICATION</scope>
</reference>
<protein>
    <submittedName>
        <fullName evidence="3">FERM domain-containing protein</fullName>
    </submittedName>
</protein>
<accession>A0A183APX0</accession>
<proteinExistence type="predicted"/>
<evidence type="ECO:0000313" key="3">
    <source>
        <dbReference type="WBParaSite" id="ECPE_0000903301-mRNA-1"/>
    </source>
</evidence>
<name>A0A183APX0_9TREM</name>
<dbReference type="EMBL" id="UZAN01046782">
    <property type="protein sequence ID" value="VDP84572.1"/>
    <property type="molecule type" value="Genomic_DNA"/>
</dbReference>
<evidence type="ECO:0000313" key="1">
    <source>
        <dbReference type="EMBL" id="VDP84572.1"/>
    </source>
</evidence>
<dbReference type="WBParaSite" id="ECPE_0000903301-mRNA-1">
    <property type="protein sequence ID" value="ECPE_0000903301-mRNA-1"/>
    <property type="gene ID" value="ECPE_0000903301"/>
</dbReference>
<dbReference type="Proteomes" id="UP000272942">
    <property type="component" value="Unassembled WGS sequence"/>
</dbReference>